<organism evidence="1 2">
    <name type="scientific">Planomicrobium okeanokoites</name>
    <name type="common">Planococcus okeanokoites</name>
    <name type="synonym">Flavobacterium okeanokoites</name>
    <dbReference type="NCBI Taxonomy" id="244"/>
    <lineage>
        <taxon>Bacteria</taxon>
        <taxon>Bacillati</taxon>
        <taxon>Bacillota</taxon>
        <taxon>Bacilli</taxon>
        <taxon>Bacillales</taxon>
        <taxon>Caryophanaceae</taxon>
        <taxon>Planomicrobium</taxon>
    </lineage>
</organism>
<evidence type="ECO:0000313" key="1">
    <source>
        <dbReference type="EMBL" id="MFC3212702.1"/>
    </source>
</evidence>
<dbReference type="RefSeq" id="WP_117313869.1">
    <property type="nucleotide sequence ID" value="NZ_JBHRUJ010000028.1"/>
</dbReference>
<keyword evidence="2" id="KW-1185">Reference proteome</keyword>
<accession>A0ABV7KT70</accession>
<protein>
    <submittedName>
        <fullName evidence="1">Uncharacterized protein</fullName>
    </submittedName>
</protein>
<name>A0ABV7KT70_PLAOK</name>
<dbReference type="Proteomes" id="UP001595625">
    <property type="component" value="Unassembled WGS sequence"/>
</dbReference>
<proteinExistence type="predicted"/>
<dbReference type="EMBL" id="JBHRUJ010000028">
    <property type="protein sequence ID" value="MFC3212702.1"/>
    <property type="molecule type" value="Genomic_DNA"/>
</dbReference>
<gene>
    <name evidence="1" type="ORF">ACFOEJ_16660</name>
</gene>
<evidence type="ECO:0000313" key="2">
    <source>
        <dbReference type="Proteomes" id="UP001595625"/>
    </source>
</evidence>
<sequence>MTVKTNPFNRGGVVKSELGSEEERADKILEMNQRGFVAVATYEYETTYLDRVATGYKKHTKISRTNQGIGLSY</sequence>
<reference evidence="2" key="1">
    <citation type="journal article" date="2019" name="Int. J. Syst. Evol. Microbiol.">
        <title>The Global Catalogue of Microorganisms (GCM) 10K type strain sequencing project: providing services to taxonomists for standard genome sequencing and annotation.</title>
        <authorList>
            <consortium name="The Broad Institute Genomics Platform"/>
            <consortium name="The Broad Institute Genome Sequencing Center for Infectious Disease"/>
            <person name="Wu L."/>
            <person name="Ma J."/>
        </authorList>
    </citation>
    <scope>NUCLEOTIDE SEQUENCE [LARGE SCALE GENOMIC DNA]</scope>
    <source>
        <strain evidence="2">CCM 320</strain>
    </source>
</reference>
<comment type="caution">
    <text evidence="1">The sequence shown here is derived from an EMBL/GenBank/DDBJ whole genome shotgun (WGS) entry which is preliminary data.</text>
</comment>